<feature type="domain" description="GGDEF" evidence="4">
    <location>
        <begin position="247"/>
        <end position="397"/>
    </location>
</feature>
<feature type="transmembrane region" description="Helical" evidence="3">
    <location>
        <begin position="203"/>
        <end position="225"/>
    </location>
</feature>
<dbReference type="PROSITE" id="PS50887">
    <property type="entry name" value="GGDEF"/>
    <property type="match status" value="1"/>
</dbReference>
<accession>A0AB35HUB4</accession>
<feature type="transmembrane region" description="Helical" evidence="3">
    <location>
        <begin position="84"/>
        <end position="101"/>
    </location>
</feature>
<dbReference type="InterPro" id="IPR050469">
    <property type="entry name" value="Diguanylate_Cyclase"/>
</dbReference>
<evidence type="ECO:0000256" key="2">
    <source>
        <dbReference type="ARBA" id="ARBA00034247"/>
    </source>
</evidence>
<feature type="transmembrane region" description="Helical" evidence="3">
    <location>
        <begin position="175"/>
        <end position="191"/>
    </location>
</feature>
<dbReference type="InterPro" id="IPR000160">
    <property type="entry name" value="GGDEF_dom"/>
</dbReference>
<comment type="catalytic activity">
    <reaction evidence="2">
        <text>2 GTP = 3',3'-c-di-GMP + 2 diphosphate</text>
        <dbReference type="Rhea" id="RHEA:24898"/>
        <dbReference type="ChEBI" id="CHEBI:33019"/>
        <dbReference type="ChEBI" id="CHEBI:37565"/>
        <dbReference type="ChEBI" id="CHEBI:58805"/>
        <dbReference type="EC" id="2.7.7.65"/>
    </reaction>
</comment>
<dbReference type="NCBIfam" id="TIGR00254">
    <property type="entry name" value="GGDEF"/>
    <property type="match status" value="1"/>
</dbReference>
<dbReference type="EMBL" id="JAPHQB010000003">
    <property type="protein sequence ID" value="MCX2800663.1"/>
    <property type="molecule type" value="Genomic_DNA"/>
</dbReference>
<feature type="transmembrane region" description="Helical" evidence="3">
    <location>
        <begin position="59"/>
        <end position="78"/>
    </location>
</feature>
<reference evidence="5" key="1">
    <citation type="submission" date="2022-11" db="EMBL/GenBank/DDBJ databases">
        <title>Chitin-degrading and fungicidal potential of chitinolytic bacterial strains from marine environment of the Pacific Ocean regions.</title>
        <authorList>
            <person name="Pentekhina I."/>
            <person name="Nedashkovskaya O."/>
            <person name="Seitkalieva A."/>
            <person name="Podvolotskaya A."/>
            <person name="Tekutyeva L."/>
            <person name="Balabanova L."/>
        </authorList>
    </citation>
    <scope>NUCLEOTIDE SEQUENCE</scope>
    <source>
        <strain evidence="5">KMM 6838</strain>
    </source>
</reference>
<gene>
    <name evidence="5" type="ORF">OQJ68_02570</name>
</gene>
<comment type="caution">
    <text evidence="5">The sequence shown here is derived from an EMBL/GenBank/DDBJ whole genome shotgun (WGS) entry which is preliminary data.</text>
</comment>
<dbReference type="Gene3D" id="3.30.70.270">
    <property type="match status" value="1"/>
</dbReference>
<name>A0AB35HUB4_MICTH</name>
<feature type="transmembrane region" description="Helical" evidence="3">
    <location>
        <begin position="37"/>
        <end position="54"/>
    </location>
</feature>
<evidence type="ECO:0000256" key="3">
    <source>
        <dbReference type="SAM" id="Phobius"/>
    </source>
</evidence>
<evidence type="ECO:0000259" key="4">
    <source>
        <dbReference type="PROSITE" id="PS50887"/>
    </source>
</evidence>
<dbReference type="CDD" id="cd01949">
    <property type="entry name" value="GGDEF"/>
    <property type="match status" value="1"/>
</dbReference>
<dbReference type="Pfam" id="PF00990">
    <property type="entry name" value="GGDEF"/>
    <property type="match status" value="1"/>
</dbReference>
<dbReference type="GO" id="GO:0052621">
    <property type="term" value="F:diguanylate cyclase activity"/>
    <property type="evidence" value="ECO:0007669"/>
    <property type="project" value="UniProtKB-EC"/>
</dbReference>
<proteinExistence type="predicted"/>
<dbReference type="PANTHER" id="PTHR45138:SF9">
    <property type="entry name" value="DIGUANYLATE CYCLASE DGCM-RELATED"/>
    <property type="match status" value="1"/>
</dbReference>
<keyword evidence="3" id="KW-0472">Membrane</keyword>
<dbReference type="EC" id="2.7.7.65" evidence="1"/>
<organism evidence="5 6">
    <name type="scientific">Microbulbifer thermotolerans</name>
    <dbReference type="NCBI Taxonomy" id="252514"/>
    <lineage>
        <taxon>Bacteria</taxon>
        <taxon>Pseudomonadati</taxon>
        <taxon>Pseudomonadota</taxon>
        <taxon>Gammaproteobacteria</taxon>
        <taxon>Cellvibrionales</taxon>
        <taxon>Microbulbiferaceae</taxon>
        <taxon>Microbulbifer</taxon>
    </lineage>
</organism>
<dbReference type="GO" id="GO:0005886">
    <property type="term" value="C:plasma membrane"/>
    <property type="evidence" value="ECO:0007669"/>
    <property type="project" value="TreeGrafter"/>
</dbReference>
<dbReference type="Proteomes" id="UP001209730">
    <property type="component" value="Unassembled WGS sequence"/>
</dbReference>
<dbReference type="RefSeq" id="WP_083421041.1">
    <property type="nucleotide sequence ID" value="NZ_FOKT01000001.1"/>
</dbReference>
<feature type="transmembrane region" description="Helical" evidence="3">
    <location>
        <begin position="149"/>
        <end position="168"/>
    </location>
</feature>
<keyword evidence="3" id="KW-1133">Transmembrane helix</keyword>
<protein>
    <recommendedName>
        <fullName evidence="1">diguanylate cyclase</fullName>
        <ecNumber evidence="1">2.7.7.65</ecNumber>
    </recommendedName>
</protein>
<dbReference type="GO" id="GO:1902201">
    <property type="term" value="P:negative regulation of bacterial-type flagellum-dependent cell motility"/>
    <property type="evidence" value="ECO:0007669"/>
    <property type="project" value="TreeGrafter"/>
</dbReference>
<dbReference type="InterPro" id="IPR029787">
    <property type="entry name" value="Nucleotide_cyclase"/>
</dbReference>
<dbReference type="InterPro" id="IPR043128">
    <property type="entry name" value="Rev_trsase/Diguanyl_cyclase"/>
</dbReference>
<dbReference type="GO" id="GO:0043709">
    <property type="term" value="P:cell adhesion involved in single-species biofilm formation"/>
    <property type="evidence" value="ECO:0007669"/>
    <property type="project" value="TreeGrafter"/>
</dbReference>
<evidence type="ECO:0000313" key="5">
    <source>
        <dbReference type="EMBL" id="MCX2800663.1"/>
    </source>
</evidence>
<dbReference type="SMART" id="SM00267">
    <property type="entry name" value="GGDEF"/>
    <property type="match status" value="1"/>
</dbReference>
<evidence type="ECO:0000256" key="1">
    <source>
        <dbReference type="ARBA" id="ARBA00012528"/>
    </source>
</evidence>
<dbReference type="PANTHER" id="PTHR45138">
    <property type="entry name" value="REGULATORY COMPONENTS OF SENSORY TRANSDUCTION SYSTEM"/>
    <property type="match status" value="1"/>
</dbReference>
<dbReference type="AlphaFoldDB" id="A0AB35HUB4"/>
<sequence length="397" mass="43915">MSLFMQWLRHGWLPLLLLTAFVLQRYAWLDFPFPAPVKLSPVLLGVALALAVFFKSSRLAYAATLILAFYLALDAVPWLRQESLFSLSLALVSLNIALVAYTSDRNPLSGFGLLLLFAALGQGVGLYLLQSWPNSFSWLMPLTLPYGGGIQFDLAAQVFVCAILLLLVKVSVRPEATGFGLLACTLLLYLVRDPALPPGQFHLAASISSLLLTFLVLHSAYELAFRDELTGIPSRRAYNRYLLTLGRHYMIAVIDIDHFKKLNDRHGHRVGDQVLRMVAGKIARYGGGRAFRYGGEEFVVVFRGRDREKALNALERMREKIAGYPLKLRSAMRDPTDNAKARRRRGQGGGRAIKTTVSVGLAGSGGNHRSPEAVLEAADRALYRAKRGGRNRVCTQA</sequence>
<feature type="transmembrane region" description="Helical" evidence="3">
    <location>
        <begin position="108"/>
        <end position="129"/>
    </location>
</feature>
<keyword evidence="3" id="KW-0812">Transmembrane</keyword>
<evidence type="ECO:0000313" key="6">
    <source>
        <dbReference type="Proteomes" id="UP001209730"/>
    </source>
</evidence>
<dbReference type="SUPFAM" id="SSF55073">
    <property type="entry name" value="Nucleotide cyclase"/>
    <property type="match status" value="1"/>
</dbReference>